<evidence type="ECO:0000256" key="7">
    <source>
        <dbReference type="PROSITE-ProRule" id="PRU00703"/>
    </source>
</evidence>
<comment type="caution">
    <text evidence="12">The sequence shown here is derived from an EMBL/GenBank/DDBJ whole genome shotgun (WGS) entry which is preliminary data.</text>
</comment>
<dbReference type="PANTHER" id="PTHR22777:SF4">
    <property type="entry name" value="UPF0053 PROTEIN SLL1254"/>
    <property type="match status" value="1"/>
</dbReference>
<keyword evidence="6 8" id="KW-0472">Membrane</keyword>
<evidence type="ECO:0000313" key="12">
    <source>
        <dbReference type="EMBL" id="RQH30152.1"/>
    </source>
</evidence>
<dbReference type="PROSITE" id="PS51846">
    <property type="entry name" value="CNNM"/>
    <property type="match status" value="1"/>
</dbReference>
<feature type="transmembrane region" description="Helical" evidence="9">
    <location>
        <begin position="58"/>
        <end position="81"/>
    </location>
</feature>
<dbReference type="FunFam" id="3.10.580.10:FF:000002">
    <property type="entry name" value="Magnesium/cobalt efflux protein CorC"/>
    <property type="match status" value="1"/>
</dbReference>
<keyword evidence="4 8" id="KW-1133">Transmembrane helix</keyword>
<keyword evidence="5 7" id="KW-0129">CBS domain</keyword>
<keyword evidence="13" id="KW-1185">Reference proteome</keyword>
<comment type="subcellular location">
    <subcellularLocation>
        <location evidence="1">Membrane</location>
        <topology evidence="1">Multi-pass membrane protein</topology>
    </subcellularLocation>
</comment>
<evidence type="ECO:0000259" key="10">
    <source>
        <dbReference type="PROSITE" id="PS51371"/>
    </source>
</evidence>
<evidence type="ECO:0000259" key="11">
    <source>
        <dbReference type="PROSITE" id="PS51846"/>
    </source>
</evidence>
<dbReference type="Pfam" id="PF00571">
    <property type="entry name" value="CBS"/>
    <property type="match status" value="1"/>
</dbReference>
<dbReference type="Pfam" id="PF01595">
    <property type="entry name" value="CNNM"/>
    <property type="match status" value="1"/>
</dbReference>
<dbReference type="Proteomes" id="UP000269154">
    <property type="component" value="Unassembled WGS sequence"/>
</dbReference>
<evidence type="ECO:0000256" key="8">
    <source>
        <dbReference type="PROSITE-ProRule" id="PRU01193"/>
    </source>
</evidence>
<dbReference type="CDD" id="cd04590">
    <property type="entry name" value="CBS_pair_CorC_HlyC_assoc"/>
    <property type="match status" value="1"/>
</dbReference>
<dbReference type="RefSeq" id="WP_124147391.1">
    <property type="nucleotide sequence ID" value="NZ_CAWOKI010000258.1"/>
</dbReference>
<dbReference type="AlphaFoldDB" id="A0A3N6RH96"/>
<sequence length="342" mass="38072">MLKLTIIVLIILIGSALCSATETALLSVSPIKVQQLAQSKKPAALALWGIRKKINRPIATVVIINNIFNIVGSILIGNIAASVLGNAWLGVFSAILTFLVIVFGEIIPKTLGERYAMQFALTVAIPVQGLTFIFTPIVWLMEKITSPFTKGQKLPTTNEAEIMFLTRVGYKEGVIEGDEAEMIRRVFRLNDKNSFDIMTPRIATTYLYANATLNEVKSDIISSQHSRIIVIGDSIDDVLGVALKNELLKGIIEGKDSNKIYDFMRDVRFVPDTLRVDILLKEFQKYRQHLMVVLDEYGGMSGVVTLEDVLEELTGEIVDETDQSVDLQILARMRGKRKLKDE</sequence>
<evidence type="ECO:0000256" key="6">
    <source>
        <dbReference type="ARBA" id="ARBA00023136"/>
    </source>
</evidence>
<dbReference type="InterPro" id="IPR046342">
    <property type="entry name" value="CBS_dom_sf"/>
</dbReference>
<feature type="transmembrane region" description="Helical" evidence="9">
    <location>
        <begin position="119"/>
        <end position="141"/>
    </location>
</feature>
<feature type="domain" description="CNNM transmembrane" evidence="11">
    <location>
        <begin position="1"/>
        <end position="179"/>
    </location>
</feature>
<evidence type="ECO:0000256" key="3">
    <source>
        <dbReference type="ARBA" id="ARBA00022737"/>
    </source>
</evidence>
<dbReference type="SUPFAM" id="SSF54631">
    <property type="entry name" value="CBS-domain pair"/>
    <property type="match status" value="1"/>
</dbReference>
<dbReference type="PANTHER" id="PTHR22777">
    <property type="entry name" value="HEMOLYSIN-RELATED"/>
    <property type="match status" value="1"/>
</dbReference>
<proteinExistence type="predicted"/>
<dbReference type="InterPro" id="IPR000644">
    <property type="entry name" value="CBS_dom"/>
</dbReference>
<feature type="transmembrane region" description="Helical" evidence="9">
    <location>
        <begin position="6"/>
        <end position="31"/>
    </location>
</feature>
<dbReference type="Gene3D" id="3.10.580.10">
    <property type="entry name" value="CBS-domain"/>
    <property type="match status" value="1"/>
</dbReference>
<dbReference type="OrthoDB" id="9798188at2"/>
<evidence type="ECO:0000313" key="13">
    <source>
        <dbReference type="Proteomes" id="UP000269154"/>
    </source>
</evidence>
<keyword evidence="3" id="KW-0677">Repeat</keyword>
<keyword evidence="2 8" id="KW-0812">Transmembrane</keyword>
<protein>
    <submittedName>
        <fullName evidence="12">HlyC/CorC family transporter</fullName>
    </submittedName>
</protein>
<feature type="transmembrane region" description="Helical" evidence="9">
    <location>
        <begin position="87"/>
        <end position="107"/>
    </location>
</feature>
<dbReference type="InterPro" id="IPR044751">
    <property type="entry name" value="Ion_transp-like_CBS"/>
</dbReference>
<gene>
    <name evidence="12" type="ORF">D5R40_24165</name>
</gene>
<name>A0A3N6RH96_9CYAN</name>
<evidence type="ECO:0000256" key="5">
    <source>
        <dbReference type="ARBA" id="ARBA00023122"/>
    </source>
</evidence>
<dbReference type="InterPro" id="IPR002550">
    <property type="entry name" value="CNNM"/>
</dbReference>
<evidence type="ECO:0000256" key="2">
    <source>
        <dbReference type="ARBA" id="ARBA00022692"/>
    </source>
</evidence>
<accession>A0A3N6RH96</accession>
<reference evidence="12 13" key="1">
    <citation type="journal article" date="2018" name="ACS Chem. Biol.">
        <title>Ketoreductase domain dysfunction expands chemodiversity: malyngamide biosynthesis in the cyanobacterium Okeania hirsuta.</title>
        <authorList>
            <person name="Moss N.A."/>
            <person name="Leao T."/>
            <person name="Rankin M."/>
            <person name="McCullough T.M."/>
            <person name="Qu P."/>
            <person name="Korobeynikov A."/>
            <person name="Smith J.L."/>
            <person name="Gerwick L."/>
            <person name="Gerwick W.H."/>
        </authorList>
    </citation>
    <scope>NUCLEOTIDE SEQUENCE [LARGE SCALE GENOMIC DNA]</scope>
    <source>
        <strain evidence="12 13">PAB10Feb10-1</strain>
    </source>
</reference>
<evidence type="ECO:0000256" key="4">
    <source>
        <dbReference type="ARBA" id="ARBA00022989"/>
    </source>
</evidence>
<feature type="domain" description="CBS" evidence="10">
    <location>
        <begin position="263"/>
        <end position="320"/>
    </location>
</feature>
<organism evidence="12 13">
    <name type="scientific">Okeania hirsuta</name>
    <dbReference type="NCBI Taxonomy" id="1458930"/>
    <lineage>
        <taxon>Bacteria</taxon>
        <taxon>Bacillati</taxon>
        <taxon>Cyanobacteriota</taxon>
        <taxon>Cyanophyceae</taxon>
        <taxon>Oscillatoriophycideae</taxon>
        <taxon>Oscillatoriales</taxon>
        <taxon>Microcoleaceae</taxon>
        <taxon>Okeania</taxon>
    </lineage>
</organism>
<evidence type="ECO:0000256" key="1">
    <source>
        <dbReference type="ARBA" id="ARBA00004141"/>
    </source>
</evidence>
<dbReference type="PROSITE" id="PS51371">
    <property type="entry name" value="CBS"/>
    <property type="match status" value="1"/>
</dbReference>
<dbReference type="GO" id="GO:0005886">
    <property type="term" value="C:plasma membrane"/>
    <property type="evidence" value="ECO:0007669"/>
    <property type="project" value="TreeGrafter"/>
</dbReference>
<evidence type="ECO:0000256" key="9">
    <source>
        <dbReference type="SAM" id="Phobius"/>
    </source>
</evidence>
<dbReference type="EMBL" id="RCBY01000182">
    <property type="protein sequence ID" value="RQH30152.1"/>
    <property type="molecule type" value="Genomic_DNA"/>
</dbReference>